<reference evidence="2" key="1">
    <citation type="journal article" date="2019" name="Int. J. Syst. Evol. Microbiol.">
        <title>The Global Catalogue of Microorganisms (GCM) 10K type strain sequencing project: providing services to taxonomists for standard genome sequencing and annotation.</title>
        <authorList>
            <consortium name="The Broad Institute Genomics Platform"/>
            <consortium name="The Broad Institute Genome Sequencing Center for Infectious Disease"/>
            <person name="Wu L."/>
            <person name="Ma J."/>
        </authorList>
    </citation>
    <scope>NUCLEOTIDE SEQUENCE [LARGE SCALE GENOMIC DNA]</scope>
    <source>
        <strain evidence="2">JCM 17111</strain>
    </source>
</reference>
<proteinExistence type="predicted"/>
<evidence type="ECO:0000313" key="1">
    <source>
        <dbReference type="EMBL" id="GAA3560683.1"/>
    </source>
</evidence>
<protein>
    <submittedName>
        <fullName evidence="1">Uncharacterized protein</fullName>
    </submittedName>
</protein>
<evidence type="ECO:0000313" key="2">
    <source>
        <dbReference type="Proteomes" id="UP001500954"/>
    </source>
</evidence>
<keyword evidence="2" id="KW-1185">Reference proteome</keyword>
<name>A0ABP6X2Z6_9FLAO</name>
<gene>
    <name evidence="1" type="ORF">GCM10022395_09240</name>
</gene>
<dbReference type="Proteomes" id="UP001500954">
    <property type="component" value="Unassembled WGS sequence"/>
</dbReference>
<dbReference type="PROSITE" id="PS51257">
    <property type="entry name" value="PROKAR_LIPOPROTEIN"/>
    <property type="match status" value="1"/>
</dbReference>
<comment type="caution">
    <text evidence="1">The sequence shown here is derived from an EMBL/GenBank/DDBJ whole genome shotgun (WGS) entry which is preliminary data.</text>
</comment>
<dbReference type="EMBL" id="BAABCY010000029">
    <property type="protein sequence ID" value="GAA3560683.1"/>
    <property type="molecule type" value="Genomic_DNA"/>
</dbReference>
<sequence length="220" mass="25117">MKTITITLAFCALGIAFTSCKNDKMKMAEDHVESYVIYVDSVADLDLTDANSHWKNIESSSYEHKKLAMASIDVIKTDNTLRADIDDASLRFENFKKKVIAERNLMATIEYNNNLRIALLGKNYSNDDMSFEWINKENILSVYQNFVSTVETNKDNYSREDWDEIKLLYEAIDTRKNTVENEGLTSADNKKIAGLKLKFAPMYTFNRMGAKSDENAAAKQ</sequence>
<dbReference type="RefSeq" id="WP_345004666.1">
    <property type="nucleotide sequence ID" value="NZ_BAABCY010000029.1"/>
</dbReference>
<accession>A0ABP6X2Z6</accession>
<organism evidence="1 2">
    <name type="scientific">Snuella lapsa</name>
    <dbReference type="NCBI Taxonomy" id="870481"/>
    <lineage>
        <taxon>Bacteria</taxon>
        <taxon>Pseudomonadati</taxon>
        <taxon>Bacteroidota</taxon>
        <taxon>Flavobacteriia</taxon>
        <taxon>Flavobacteriales</taxon>
        <taxon>Flavobacteriaceae</taxon>
        <taxon>Snuella</taxon>
    </lineage>
</organism>